<dbReference type="CDD" id="cd00067">
    <property type="entry name" value="GAL4"/>
    <property type="match status" value="1"/>
</dbReference>
<dbReference type="AlphaFoldDB" id="A0A545V6F0"/>
<organism evidence="9 10">
    <name type="scientific">Cordyceps javanica</name>
    <dbReference type="NCBI Taxonomy" id="43265"/>
    <lineage>
        <taxon>Eukaryota</taxon>
        <taxon>Fungi</taxon>
        <taxon>Dikarya</taxon>
        <taxon>Ascomycota</taxon>
        <taxon>Pezizomycotina</taxon>
        <taxon>Sordariomycetes</taxon>
        <taxon>Hypocreomycetidae</taxon>
        <taxon>Hypocreales</taxon>
        <taxon>Cordycipitaceae</taxon>
        <taxon>Cordyceps</taxon>
    </lineage>
</organism>
<evidence type="ECO:0000256" key="4">
    <source>
        <dbReference type="ARBA" id="ARBA00023125"/>
    </source>
</evidence>
<evidence type="ECO:0000256" key="2">
    <source>
        <dbReference type="ARBA" id="ARBA00022833"/>
    </source>
</evidence>
<evidence type="ECO:0000259" key="8">
    <source>
        <dbReference type="PROSITE" id="PS50048"/>
    </source>
</evidence>
<feature type="compositionally biased region" description="Acidic residues" evidence="7">
    <location>
        <begin position="288"/>
        <end position="301"/>
    </location>
</feature>
<keyword evidence="10" id="KW-1185">Reference proteome</keyword>
<evidence type="ECO:0000313" key="9">
    <source>
        <dbReference type="EMBL" id="TQV97296.1"/>
    </source>
</evidence>
<dbReference type="Pfam" id="PF00172">
    <property type="entry name" value="Zn_clus"/>
    <property type="match status" value="1"/>
</dbReference>
<dbReference type="SUPFAM" id="SSF57701">
    <property type="entry name" value="Zn2/Cys6 DNA-binding domain"/>
    <property type="match status" value="1"/>
</dbReference>
<dbReference type="PROSITE" id="PS50048">
    <property type="entry name" value="ZN2_CY6_FUNGAL_2"/>
    <property type="match status" value="1"/>
</dbReference>
<feature type="region of interest" description="Disordered" evidence="7">
    <location>
        <begin position="187"/>
        <end position="210"/>
    </location>
</feature>
<dbReference type="PANTHER" id="PTHR36206:SF13">
    <property type="entry name" value="TRANSCRIPTIONAL REGULATORY PROTEIN MOC3"/>
    <property type="match status" value="1"/>
</dbReference>
<dbReference type="InterPro" id="IPR052360">
    <property type="entry name" value="Transcr_Regulatory_Proteins"/>
</dbReference>
<name>A0A545V6F0_9HYPO</name>
<evidence type="ECO:0000256" key="1">
    <source>
        <dbReference type="ARBA" id="ARBA00022723"/>
    </source>
</evidence>
<dbReference type="Gene3D" id="4.10.240.10">
    <property type="entry name" value="Zn(2)-C6 fungal-type DNA-binding domain"/>
    <property type="match status" value="1"/>
</dbReference>
<accession>A0A545V6F0</accession>
<reference evidence="9 10" key="1">
    <citation type="journal article" date="2019" name="Appl. Microbiol. Biotechnol.">
        <title>Genome sequence of Isaria javanica and comparative genome analysis insights into family S53 peptidase evolution in fungal entomopathogens.</title>
        <authorList>
            <person name="Lin R."/>
            <person name="Zhang X."/>
            <person name="Xin B."/>
            <person name="Zou M."/>
            <person name="Gao Y."/>
            <person name="Qin F."/>
            <person name="Hu Q."/>
            <person name="Xie B."/>
            <person name="Cheng X."/>
        </authorList>
    </citation>
    <scope>NUCLEOTIDE SEQUENCE [LARGE SCALE GENOMIC DNA]</scope>
    <source>
        <strain evidence="9 10">IJ1G</strain>
    </source>
</reference>
<dbReference type="Proteomes" id="UP000315783">
    <property type="component" value="Unassembled WGS sequence"/>
</dbReference>
<gene>
    <name evidence="9" type="ORF">IF1G_04536</name>
</gene>
<dbReference type="InterPro" id="IPR036864">
    <property type="entry name" value="Zn2-C6_fun-type_DNA-bd_sf"/>
</dbReference>
<protein>
    <submittedName>
        <fullName evidence="9">Zn(II)2Cys6 transcription factor</fullName>
    </submittedName>
</protein>
<evidence type="ECO:0000313" key="10">
    <source>
        <dbReference type="Proteomes" id="UP000315783"/>
    </source>
</evidence>
<feature type="compositionally biased region" description="Basic and acidic residues" evidence="7">
    <location>
        <begin position="302"/>
        <end position="311"/>
    </location>
</feature>
<dbReference type="GO" id="GO:0008270">
    <property type="term" value="F:zinc ion binding"/>
    <property type="evidence" value="ECO:0007669"/>
    <property type="project" value="InterPro"/>
</dbReference>
<evidence type="ECO:0000256" key="7">
    <source>
        <dbReference type="SAM" id="MobiDB-lite"/>
    </source>
</evidence>
<comment type="caution">
    <text evidence="9">The sequence shown here is derived from an EMBL/GenBank/DDBJ whole genome shotgun (WGS) entry which is preliminary data.</text>
</comment>
<keyword evidence="4" id="KW-0238">DNA-binding</keyword>
<keyword evidence="1" id="KW-0479">Metal-binding</keyword>
<keyword evidence="6" id="KW-0539">Nucleus</keyword>
<feature type="region of interest" description="Disordered" evidence="7">
    <location>
        <begin position="288"/>
        <end position="311"/>
    </location>
</feature>
<dbReference type="GO" id="GO:0003677">
    <property type="term" value="F:DNA binding"/>
    <property type="evidence" value="ECO:0007669"/>
    <property type="project" value="UniProtKB-KW"/>
</dbReference>
<feature type="domain" description="Zn(2)-C6 fungal-type" evidence="8">
    <location>
        <begin position="43"/>
        <end position="71"/>
    </location>
</feature>
<evidence type="ECO:0000256" key="5">
    <source>
        <dbReference type="ARBA" id="ARBA00023163"/>
    </source>
</evidence>
<sequence>MTKVSVVCVSEASPASAVVKDTAATDGQQKPRRKRFAPRTRTGCLTCRERRIKCDEARPACQRCIRAWRPCGGYHLPPPALPAADSRLLQPTPVVPTAAELALGRYFVAEIGAVAADEFNATFWCRDVPQVARAVPAVWHASNALAGAAWARSPAAGLSPRTAALVEHEGARQYSASVRHILQVTTTTQQQQQQQQQQPSQRHPQRPSPRDQTTVLLASILLSSYAMSIGERAVFASIVATSRRLVRQWAFWECLDVTSVAALAAQILYVYVKTERVAQEFHLETVVADEEGKEEEEEVEEEKGGDKDARRPPLRWHRALAALQRRPLTSALRACVELDMVWNSVHDILDALPLAAPTTTTTTEVAAARARRCAFAPLFQSWQARYAAYTAGLRSRRAPLDVDIAALDLRRMLVDVLLRVPLDNGGGGGDGDRSGDRGRPPVWDETCWDPFTRDFAAAVACLEAVLPLATAAAAATGAVMSTPSIYASCNFIVQKCRAPGLRRRAAAVLRNSLVAALGRRMTNDDDGGGGGGVGGGGREHTPLIVDRLILVEESAWELGGSGCGQDDACVPGRYICNMHRVVRVHIDRTVDGLPEVTFRTVGDILNGRPGHHEAMDISLSSCAMGG</sequence>
<keyword evidence="5" id="KW-0804">Transcription</keyword>
<dbReference type="InterPro" id="IPR001138">
    <property type="entry name" value="Zn2Cys6_DnaBD"/>
</dbReference>
<dbReference type="PROSITE" id="PS00463">
    <property type="entry name" value="ZN2_CY6_FUNGAL_1"/>
    <property type="match status" value="1"/>
</dbReference>
<keyword evidence="3" id="KW-0805">Transcription regulation</keyword>
<proteinExistence type="predicted"/>
<dbReference type="PANTHER" id="PTHR36206">
    <property type="entry name" value="ASPERCRYPTIN BIOSYNTHESIS CLUSTER-SPECIFIC TRANSCRIPTION REGULATOR ATNN-RELATED"/>
    <property type="match status" value="1"/>
</dbReference>
<dbReference type="SMART" id="SM00066">
    <property type="entry name" value="GAL4"/>
    <property type="match status" value="1"/>
</dbReference>
<keyword evidence="2" id="KW-0862">Zinc</keyword>
<feature type="compositionally biased region" description="Low complexity" evidence="7">
    <location>
        <begin position="187"/>
        <end position="202"/>
    </location>
</feature>
<evidence type="ECO:0000256" key="6">
    <source>
        <dbReference type="ARBA" id="ARBA00023242"/>
    </source>
</evidence>
<dbReference type="GO" id="GO:0000981">
    <property type="term" value="F:DNA-binding transcription factor activity, RNA polymerase II-specific"/>
    <property type="evidence" value="ECO:0007669"/>
    <property type="project" value="InterPro"/>
</dbReference>
<dbReference type="EMBL" id="SPUK01000005">
    <property type="protein sequence ID" value="TQV97296.1"/>
    <property type="molecule type" value="Genomic_DNA"/>
</dbReference>
<dbReference type="OrthoDB" id="5419315at2759"/>
<evidence type="ECO:0000256" key="3">
    <source>
        <dbReference type="ARBA" id="ARBA00023015"/>
    </source>
</evidence>